<accession>A0A1F4Q1B5</accession>
<reference evidence="2 3" key="1">
    <citation type="journal article" date="2016" name="Nat. Commun.">
        <title>Thousands of microbial genomes shed light on interconnected biogeochemical processes in an aquifer system.</title>
        <authorList>
            <person name="Anantharaman K."/>
            <person name="Brown C.T."/>
            <person name="Hug L.A."/>
            <person name="Sharon I."/>
            <person name="Castelle C.J."/>
            <person name="Probst A.J."/>
            <person name="Thomas B.C."/>
            <person name="Singh A."/>
            <person name="Wilkins M.J."/>
            <person name="Karaoz U."/>
            <person name="Brodie E.L."/>
            <person name="Williams K.H."/>
            <person name="Hubbard S.S."/>
            <person name="Banfield J.F."/>
        </authorList>
    </citation>
    <scope>NUCLEOTIDE SEQUENCE [LARGE SCALE GENOMIC DNA]</scope>
</reference>
<dbReference type="Proteomes" id="UP000178724">
    <property type="component" value="Unassembled WGS sequence"/>
</dbReference>
<proteinExistence type="predicted"/>
<dbReference type="AlphaFoldDB" id="A0A1F4Q1B5"/>
<name>A0A1F4Q1B5_UNCSA</name>
<sequence length="372" mass="41034">MRKVFLFSIFCFLLSTFCFAEASIKFEEQFRIKVWNEAGGTIEVSADKGKNWETVGHVVYPTARVNPEGYTASRWVADGTVAATAVNAIHLKVTTEATTGGGVIFSLLPKEFIQPPKFYRSYLSPDSSIYTDIPAGTSIFGDGYSPYVGNPVLLSRGAYKLVPMSGYAPAVGDRIYIIVEKPLDYPREIVFENAVGGDVTITYFSGIDKVIGKVLRPVIGVGRFEGTKYASVGRIRADHAGVIDVSTSRLRRIGGFQIVPSKHGAGMKYVQTATQWLVVGPVDETAALEGQPPLFKYFIKPVFGENDALSEEWRAKLLDRFLVEVKLDGQEKWQTMPVFEFNEFDLSGRVPAWADSALADVAALRILFPIKE</sequence>
<keyword evidence="1" id="KW-0732">Signal</keyword>
<comment type="caution">
    <text evidence="2">The sequence shown here is derived from an EMBL/GenBank/DDBJ whole genome shotgun (WGS) entry which is preliminary data.</text>
</comment>
<evidence type="ECO:0000313" key="2">
    <source>
        <dbReference type="EMBL" id="OGB89669.1"/>
    </source>
</evidence>
<dbReference type="EMBL" id="METM01000021">
    <property type="protein sequence ID" value="OGB89669.1"/>
    <property type="molecule type" value="Genomic_DNA"/>
</dbReference>
<protein>
    <recommendedName>
        <fullName evidence="4">Bacterial repeat domain-containing protein</fullName>
    </recommendedName>
</protein>
<evidence type="ECO:0000313" key="3">
    <source>
        <dbReference type="Proteomes" id="UP000178724"/>
    </source>
</evidence>
<feature type="chain" id="PRO_5009513470" description="Bacterial repeat domain-containing protein" evidence="1">
    <location>
        <begin position="21"/>
        <end position="372"/>
    </location>
</feature>
<organism evidence="2 3">
    <name type="scientific">candidate division WOR-1 bacterium RIFCSPHIGHO2_01_FULL_53_15</name>
    <dbReference type="NCBI Taxonomy" id="1802564"/>
    <lineage>
        <taxon>Bacteria</taxon>
        <taxon>Bacillati</taxon>
        <taxon>Saganbacteria</taxon>
    </lineage>
</organism>
<evidence type="ECO:0008006" key="4">
    <source>
        <dbReference type="Google" id="ProtNLM"/>
    </source>
</evidence>
<feature type="signal peptide" evidence="1">
    <location>
        <begin position="1"/>
        <end position="20"/>
    </location>
</feature>
<evidence type="ECO:0000256" key="1">
    <source>
        <dbReference type="SAM" id="SignalP"/>
    </source>
</evidence>
<gene>
    <name evidence="2" type="ORF">A2625_06025</name>
</gene>